<dbReference type="AlphaFoldDB" id="A0A2P2BPR7"/>
<gene>
    <name evidence="2" type="ORF">FRIFI_0772</name>
</gene>
<evidence type="ECO:0008006" key="4">
    <source>
        <dbReference type="Google" id="ProtNLM"/>
    </source>
</evidence>
<organism evidence="2 3">
    <name type="scientific">Romboutsia hominis</name>
    <dbReference type="NCBI Taxonomy" id="1507512"/>
    <lineage>
        <taxon>Bacteria</taxon>
        <taxon>Bacillati</taxon>
        <taxon>Bacillota</taxon>
        <taxon>Clostridia</taxon>
        <taxon>Peptostreptococcales</taxon>
        <taxon>Peptostreptococcaceae</taxon>
        <taxon>Romboutsia</taxon>
    </lineage>
</organism>
<accession>A0A2P2BPR7</accession>
<evidence type="ECO:0000313" key="3">
    <source>
        <dbReference type="Proteomes" id="UP000245695"/>
    </source>
</evidence>
<dbReference type="InterPro" id="IPR024209">
    <property type="entry name" value="CDIF630_02480-like"/>
</dbReference>
<evidence type="ECO:0000256" key="1">
    <source>
        <dbReference type="SAM" id="MobiDB-lite"/>
    </source>
</evidence>
<sequence>MNNEKCRALSGENNKRLKSNRPTNQESTAAWANTQELQEVTNVSIPSLNNVENAKEWVDNGSRL</sequence>
<dbReference type="KEGG" id="rhom:FRIFI_0772"/>
<reference evidence="2 3" key="1">
    <citation type="submission" date="2014-09" db="EMBL/GenBank/DDBJ databases">
        <authorList>
            <person name="Hornung B.V."/>
        </authorList>
    </citation>
    <scope>NUCLEOTIDE SEQUENCE [LARGE SCALE GENOMIC DNA]</scope>
    <source>
        <strain evidence="2 3">FRIFI</strain>
    </source>
</reference>
<dbReference type="EMBL" id="LN650648">
    <property type="protein sequence ID" value="CEI72317.1"/>
    <property type="molecule type" value="Genomic_DNA"/>
</dbReference>
<evidence type="ECO:0000313" key="2">
    <source>
        <dbReference type="EMBL" id="CEI72317.1"/>
    </source>
</evidence>
<dbReference type="RefSeq" id="WP_166505033.1">
    <property type="nucleotide sequence ID" value="NZ_JAKNTL010000007.1"/>
</dbReference>
<keyword evidence="3" id="KW-1185">Reference proteome</keyword>
<feature type="region of interest" description="Disordered" evidence="1">
    <location>
        <begin position="1"/>
        <end position="27"/>
    </location>
</feature>
<dbReference type="Pfam" id="PF12655">
    <property type="entry name" value="CDIF630_02480-like"/>
    <property type="match status" value="1"/>
</dbReference>
<name>A0A2P2BPR7_9FIRM</name>
<protein>
    <recommendedName>
        <fullName evidence="4">DUF3787 domain-containing protein</fullName>
    </recommendedName>
</protein>
<dbReference type="Proteomes" id="UP000245695">
    <property type="component" value="Chromosome 1"/>
</dbReference>
<proteinExistence type="predicted"/>